<accession>A0ACD3ASB9</accession>
<dbReference type="Proteomes" id="UP000308600">
    <property type="component" value="Unassembled WGS sequence"/>
</dbReference>
<evidence type="ECO:0000313" key="1">
    <source>
        <dbReference type="EMBL" id="TFK68517.1"/>
    </source>
</evidence>
<evidence type="ECO:0000313" key="2">
    <source>
        <dbReference type="Proteomes" id="UP000308600"/>
    </source>
</evidence>
<reference evidence="1 2" key="1">
    <citation type="journal article" date="2019" name="Nat. Ecol. Evol.">
        <title>Megaphylogeny resolves global patterns of mushroom evolution.</title>
        <authorList>
            <person name="Varga T."/>
            <person name="Krizsan K."/>
            <person name="Foldi C."/>
            <person name="Dima B."/>
            <person name="Sanchez-Garcia M."/>
            <person name="Sanchez-Ramirez S."/>
            <person name="Szollosi G.J."/>
            <person name="Szarkandi J.G."/>
            <person name="Papp V."/>
            <person name="Albert L."/>
            <person name="Andreopoulos W."/>
            <person name="Angelini C."/>
            <person name="Antonin V."/>
            <person name="Barry K.W."/>
            <person name="Bougher N.L."/>
            <person name="Buchanan P."/>
            <person name="Buyck B."/>
            <person name="Bense V."/>
            <person name="Catcheside P."/>
            <person name="Chovatia M."/>
            <person name="Cooper J."/>
            <person name="Damon W."/>
            <person name="Desjardin D."/>
            <person name="Finy P."/>
            <person name="Geml J."/>
            <person name="Haridas S."/>
            <person name="Hughes K."/>
            <person name="Justo A."/>
            <person name="Karasinski D."/>
            <person name="Kautmanova I."/>
            <person name="Kiss B."/>
            <person name="Kocsube S."/>
            <person name="Kotiranta H."/>
            <person name="LaButti K.M."/>
            <person name="Lechner B.E."/>
            <person name="Liimatainen K."/>
            <person name="Lipzen A."/>
            <person name="Lukacs Z."/>
            <person name="Mihaltcheva S."/>
            <person name="Morgado L.N."/>
            <person name="Niskanen T."/>
            <person name="Noordeloos M.E."/>
            <person name="Ohm R.A."/>
            <person name="Ortiz-Santana B."/>
            <person name="Ovrebo C."/>
            <person name="Racz N."/>
            <person name="Riley R."/>
            <person name="Savchenko A."/>
            <person name="Shiryaev A."/>
            <person name="Soop K."/>
            <person name="Spirin V."/>
            <person name="Szebenyi C."/>
            <person name="Tomsovsky M."/>
            <person name="Tulloss R.E."/>
            <person name="Uehling J."/>
            <person name="Grigoriev I.V."/>
            <person name="Vagvolgyi C."/>
            <person name="Papp T."/>
            <person name="Martin F.M."/>
            <person name="Miettinen O."/>
            <person name="Hibbett D.S."/>
            <person name="Nagy L.G."/>
        </authorList>
    </citation>
    <scope>NUCLEOTIDE SEQUENCE [LARGE SCALE GENOMIC DNA]</scope>
    <source>
        <strain evidence="1 2">NL-1719</strain>
    </source>
</reference>
<protein>
    <submittedName>
        <fullName evidence="1">Uncharacterized protein</fullName>
    </submittedName>
</protein>
<dbReference type="EMBL" id="ML208350">
    <property type="protein sequence ID" value="TFK68517.1"/>
    <property type="molecule type" value="Genomic_DNA"/>
</dbReference>
<name>A0ACD3ASB9_9AGAR</name>
<gene>
    <name evidence="1" type="ORF">BDN72DRAFT_677462</name>
</gene>
<keyword evidence="2" id="KW-1185">Reference proteome</keyword>
<sequence length="123" mass="14142">MYTAVGHPHVLLYVVYMGIEFAGIFLDPTIIPTAIPAYAHILKAVPCTHQCIRRLAIHRRRNSFYLIHISCLLVFSASFFIAIATFKSIAGFNYTHPLVLWIVYTLWDVHKLHPTHLNTFSIY</sequence>
<proteinExistence type="predicted"/>
<organism evidence="1 2">
    <name type="scientific">Pluteus cervinus</name>
    <dbReference type="NCBI Taxonomy" id="181527"/>
    <lineage>
        <taxon>Eukaryota</taxon>
        <taxon>Fungi</taxon>
        <taxon>Dikarya</taxon>
        <taxon>Basidiomycota</taxon>
        <taxon>Agaricomycotina</taxon>
        <taxon>Agaricomycetes</taxon>
        <taxon>Agaricomycetidae</taxon>
        <taxon>Agaricales</taxon>
        <taxon>Pluteineae</taxon>
        <taxon>Pluteaceae</taxon>
        <taxon>Pluteus</taxon>
    </lineage>
</organism>